<reference evidence="1 2" key="1">
    <citation type="journal article" date="2014" name="Int. J. Syst. Evol. Microbiol.">
        <title>Solimonas terrae sp. nov., isolated from soil.</title>
        <authorList>
            <person name="Kim S.J."/>
            <person name="Moon J.Y."/>
            <person name="Weon H.Y."/>
            <person name="Ahn J.H."/>
            <person name="Chen W.M."/>
            <person name="Kwon S.W."/>
        </authorList>
    </citation>
    <scope>NUCLEOTIDE SEQUENCE [LARGE SCALE GENOMIC DNA]</scope>
    <source>
        <strain evidence="1 2">KIS83-12</strain>
    </source>
</reference>
<gene>
    <name evidence="1" type="ORF">G7Y85_01165</name>
</gene>
<keyword evidence="2" id="KW-1185">Reference proteome</keyword>
<dbReference type="Pfam" id="PF14356">
    <property type="entry name" value="DUF4403"/>
    <property type="match status" value="1"/>
</dbReference>
<dbReference type="EMBL" id="JAAMOW010000001">
    <property type="protein sequence ID" value="NGY03366.1"/>
    <property type="molecule type" value="Genomic_DNA"/>
</dbReference>
<protein>
    <submittedName>
        <fullName evidence="1">DUF4403 family protein</fullName>
    </submittedName>
</protein>
<sequence length="454" mass="49260">MALAVCLMSGCTRHVETGEQLPTNPEPMPSLQRPSTVTLKASIPLSRLQTLLNDTTPQSWDIKDRLTAFRIKLHGALQRGEIVLSPAGRNIGFSSTVTGHGSAPVSWDVRGVLDGTLLPQVRANYRIASNLDAHASLSEAKLKLSLLPDISLRGLLEKKLAEQAPSARERLDAAVNRGDKLKAKAQRLWTTAFTVAPLHHQDDAYLVSRPTALIVSNPVLDTRSAAPAITLGLGITAELQTVYSKTAPTLAVAKLPPATIRNIDAGRIAIHLPLIAEPAVLAAVFTERLKAHKLKLQAKGVRILKIEAAGVGTQLVLRCKVRSEHWWRPLEAHLFVTGEPYLDETDRSIRLRNLDVTVQSRNALLGTAGYLLSPLLTQYIGEKAVYPLARLEAKAKRDVDRWAADLAEKSHGAVQANVTQVRIDSVGMQAGYVVVEASALGTVANDPEPWLPDR</sequence>
<comment type="caution">
    <text evidence="1">The sequence shown here is derived from an EMBL/GenBank/DDBJ whole genome shotgun (WGS) entry which is preliminary data.</text>
</comment>
<dbReference type="Proteomes" id="UP000472676">
    <property type="component" value="Unassembled WGS sequence"/>
</dbReference>
<dbReference type="AlphaFoldDB" id="A0A6M2BKX8"/>
<dbReference type="InterPro" id="IPR025515">
    <property type="entry name" value="DUF4403"/>
</dbReference>
<accession>A0A6M2BKX8</accession>
<evidence type="ECO:0000313" key="2">
    <source>
        <dbReference type="Proteomes" id="UP000472676"/>
    </source>
</evidence>
<evidence type="ECO:0000313" key="1">
    <source>
        <dbReference type="EMBL" id="NGY03366.1"/>
    </source>
</evidence>
<organism evidence="1 2">
    <name type="scientific">Solimonas terrae</name>
    <dbReference type="NCBI Taxonomy" id="1396819"/>
    <lineage>
        <taxon>Bacteria</taxon>
        <taxon>Pseudomonadati</taxon>
        <taxon>Pseudomonadota</taxon>
        <taxon>Gammaproteobacteria</taxon>
        <taxon>Nevskiales</taxon>
        <taxon>Nevskiaceae</taxon>
        <taxon>Solimonas</taxon>
    </lineage>
</organism>
<name>A0A6M2BKX8_9GAMM</name>
<dbReference type="RefSeq" id="WP_166250781.1">
    <property type="nucleotide sequence ID" value="NZ_JAAMOW010000001.1"/>
</dbReference>
<proteinExistence type="predicted"/>